<dbReference type="EMBL" id="MU004349">
    <property type="protein sequence ID" value="KAF2655440.1"/>
    <property type="molecule type" value="Genomic_DNA"/>
</dbReference>
<protein>
    <recommendedName>
        <fullName evidence="3">F-box domain-containing protein</fullName>
    </recommendedName>
</protein>
<dbReference type="OrthoDB" id="3788478at2759"/>
<dbReference type="Proteomes" id="UP000799324">
    <property type="component" value="Unassembled WGS sequence"/>
</dbReference>
<evidence type="ECO:0000313" key="1">
    <source>
        <dbReference type="EMBL" id="KAF2655440.1"/>
    </source>
</evidence>
<organism evidence="1 2">
    <name type="scientific">Lophiostoma macrostomum CBS 122681</name>
    <dbReference type="NCBI Taxonomy" id="1314788"/>
    <lineage>
        <taxon>Eukaryota</taxon>
        <taxon>Fungi</taxon>
        <taxon>Dikarya</taxon>
        <taxon>Ascomycota</taxon>
        <taxon>Pezizomycotina</taxon>
        <taxon>Dothideomycetes</taxon>
        <taxon>Pleosporomycetidae</taxon>
        <taxon>Pleosporales</taxon>
        <taxon>Lophiostomataceae</taxon>
        <taxon>Lophiostoma</taxon>
    </lineage>
</organism>
<sequence length="285" mass="33460">MEFVNSGCTLRSHSADGSGKVLQEALPDNRGPHDPLNSTLTRIDFLALPAEIRNEIYGYTITSIIKVRLRPPHKQAGASGSGMNWSALKREYLGLTQACQQIRSEYLPIHCQHTEIYVEYWNIEKYVIDYYPMVLTKDYEALKRTAHGTLIVQCVHYWFKIGGPVDILPFFRLGAYAPNMACRFQASERRCFRHAPPELDRLLQEYYMDTQSMEDRPMKRIFDAAENMLVDVRPRWCISFCVPGEDYRWVTEACKDQSDDYQTWRNAQNMIGLERLRYWRYHMYK</sequence>
<evidence type="ECO:0000313" key="2">
    <source>
        <dbReference type="Proteomes" id="UP000799324"/>
    </source>
</evidence>
<accession>A0A6A6T6R3</accession>
<name>A0A6A6T6R3_9PLEO</name>
<proteinExistence type="predicted"/>
<dbReference type="AlphaFoldDB" id="A0A6A6T6R3"/>
<reference evidence="1" key="1">
    <citation type="journal article" date="2020" name="Stud. Mycol.">
        <title>101 Dothideomycetes genomes: a test case for predicting lifestyles and emergence of pathogens.</title>
        <authorList>
            <person name="Haridas S."/>
            <person name="Albert R."/>
            <person name="Binder M."/>
            <person name="Bloem J."/>
            <person name="Labutti K."/>
            <person name="Salamov A."/>
            <person name="Andreopoulos B."/>
            <person name="Baker S."/>
            <person name="Barry K."/>
            <person name="Bills G."/>
            <person name="Bluhm B."/>
            <person name="Cannon C."/>
            <person name="Castanera R."/>
            <person name="Culley D."/>
            <person name="Daum C."/>
            <person name="Ezra D."/>
            <person name="Gonzalez J."/>
            <person name="Henrissat B."/>
            <person name="Kuo A."/>
            <person name="Liang C."/>
            <person name="Lipzen A."/>
            <person name="Lutzoni F."/>
            <person name="Magnuson J."/>
            <person name="Mondo S."/>
            <person name="Nolan M."/>
            <person name="Ohm R."/>
            <person name="Pangilinan J."/>
            <person name="Park H.-J."/>
            <person name="Ramirez L."/>
            <person name="Alfaro M."/>
            <person name="Sun H."/>
            <person name="Tritt A."/>
            <person name="Yoshinaga Y."/>
            <person name="Zwiers L.-H."/>
            <person name="Turgeon B."/>
            <person name="Goodwin S."/>
            <person name="Spatafora J."/>
            <person name="Crous P."/>
            <person name="Grigoriev I."/>
        </authorList>
    </citation>
    <scope>NUCLEOTIDE SEQUENCE</scope>
    <source>
        <strain evidence="1">CBS 122681</strain>
    </source>
</reference>
<evidence type="ECO:0008006" key="3">
    <source>
        <dbReference type="Google" id="ProtNLM"/>
    </source>
</evidence>
<keyword evidence="2" id="KW-1185">Reference proteome</keyword>
<gene>
    <name evidence="1" type="ORF">K491DRAFT_678877</name>
</gene>